<dbReference type="InterPro" id="IPR007848">
    <property type="entry name" value="Small_mtfrase_dom"/>
</dbReference>
<dbReference type="EMBL" id="NWMW01000001">
    <property type="protein sequence ID" value="PCD04568.1"/>
    <property type="molecule type" value="Genomic_DNA"/>
</dbReference>
<evidence type="ECO:0000259" key="7">
    <source>
        <dbReference type="Pfam" id="PF17827"/>
    </source>
</evidence>
<keyword evidence="1 5" id="KW-0489">Methyltransferase</keyword>
<reference evidence="8 9" key="1">
    <citation type="submission" date="2017-09" db="EMBL/GenBank/DDBJ databases">
        <title>Sphingomonas spermidinifaciens 9NM-10, whole genome shotgun sequence.</title>
        <authorList>
            <person name="Feng G."/>
            <person name="Zhu H."/>
        </authorList>
    </citation>
    <scope>NUCLEOTIDE SEQUENCE [LARGE SCALE GENOMIC DNA]</scope>
    <source>
        <strain evidence="8 9">9NM-10</strain>
    </source>
</reference>
<feature type="domain" description="Methyltransferase small" evidence="6">
    <location>
        <begin position="111"/>
        <end position="194"/>
    </location>
</feature>
<dbReference type="PANTHER" id="PTHR18895">
    <property type="entry name" value="HEMK METHYLTRANSFERASE"/>
    <property type="match status" value="1"/>
</dbReference>
<accession>A0A2A4B9T6</accession>
<evidence type="ECO:0000259" key="6">
    <source>
        <dbReference type="Pfam" id="PF05175"/>
    </source>
</evidence>
<dbReference type="Proteomes" id="UP000218366">
    <property type="component" value="Unassembled WGS sequence"/>
</dbReference>
<dbReference type="Gene3D" id="1.10.8.10">
    <property type="entry name" value="DNA helicase RuvA subunit, C-terminal domain"/>
    <property type="match status" value="1"/>
</dbReference>
<feature type="binding site" evidence="5">
    <location>
        <position position="168"/>
    </location>
    <ligand>
        <name>S-adenosyl-L-methionine</name>
        <dbReference type="ChEBI" id="CHEBI:59789"/>
    </ligand>
</feature>
<comment type="catalytic activity">
    <reaction evidence="4 5">
        <text>L-glutaminyl-[peptide chain release factor] + S-adenosyl-L-methionine = N(5)-methyl-L-glutaminyl-[peptide chain release factor] + S-adenosyl-L-homocysteine + H(+)</text>
        <dbReference type="Rhea" id="RHEA:42896"/>
        <dbReference type="Rhea" id="RHEA-COMP:10271"/>
        <dbReference type="Rhea" id="RHEA-COMP:10272"/>
        <dbReference type="ChEBI" id="CHEBI:15378"/>
        <dbReference type="ChEBI" id="CHEBI:30011"/>
        <dbReference type="ChEBI" id="CHEBI:57856"/>
        <dbReference type="ChEBI" id="CHEBI:59789"/>
        <dbReference type="ChEBI" id="CHEBI:61891"/>
        <dbReference type="EC" id="2.1.1.297"/>
    </reaction>
</comment>
<dbReference type="InterPro" id="IPR050320">
    <property type="entry name" value="N5-glutamine_MTase"/>
</dbReference>
<feature type="binding site" evidence="5">
    <location>
        <position position="141"/>
    </location>
    <ligand>
        <name>S-adenosyl-L-methionine</name>
        <dbReference type="ChEBI" id="CHEBI:59789"/>
    </ligand>
</feature>
<evidence type="ECO:0000256" key="4">
    <source>
        <dbReference type="ARBA" id="ARBA00048391"/>
    </source>
</evidence>
<feature type="binding site" evidence="5">
    <location>
        <begin position="182"/>
        <end position="185"/>
    </location>
    <ligand>
        <name>substrate</name>
    </ligand>
</feature>
<evidence type="ECO:0000313" key="9">
    <source>
        <dbReference type="Proteomes" id="UP000218366"/>
    </source>
</evidence>
<dbReference type="RefSeq" id="WP_096342962.1">
    <property type="nucleotide sequence ID" value="NZ_NWMW01000001.1"/>
</dbReference>
<dbReference type="InterPro" id="IPR004556">
    <property type="entry name" value="HemK-like"/>
</dbReference>
<dbReference type="HAMAP" id="MF_02126">
    <property type="entry name" value="RF_methyltr_PrmC"/>
    <property type="match status" value="1"/>
</dbReference>
<evidence type="ECO:0000256" key="1">
    <source>
        <dbReference type="ARBA" id="ARBA00022603"/>
    </source>
</evidence>
<organism evidence="8 9">
    <name type="scientific">Sphingomonas spermidinifaciens</name>
    <dbReference type="NCBI Taxonomy" id="1141889"/>
    <lineage>
        <taxon>Bacteria</taxon>
        <taxon>Pseudomonadati</taxon>
        <taxon>Pseudomonadota</taxon>
        <taxon>Alphaproteobacteria</taxon>
        <taxon>Sphingomonadales</taxon>
        <taxon>Sphingomonadaceae</taxon>
        <taxon>Sphingomonas</taxon>
    </lineage>
</organism>
<comment type="function">
    <text evidence="5">Methylates the class 1 translation termination release factors RF1/PrfA and RF2/PrfB on the glutamine residue of the universally conserved GGQ motif.</text>
</comment>
<keyword evidence="9" id="KW-1185">Reference proteome</keyword>
<protein>
    <recommendedName>
        <fullName evidence="5">Release factor glutamine methyltransferase</fullName>
        <shortName evidence="5">RF MTase</shortName>
        <ecNumber evidence="5">2.1.1.297</ecNumber>
    </recommendedName>
    <alternativeName>
        <fullName evidence="5">N5-glutamine methyltransferase PrmC</fullName>
    </alternativeName>
    <alternativeName>
        <fullName evidence="5">Protein-(glutamine-N5) MTase PrmC</fullName>
    </alternativeName>
    <alternativeName>
        <fullName evidence="5">Protein-glutamine N-methyltransferase PrmC</fullName>
    </alternativeName>
</protein>
<dbReference type="InterPro" id="IPR002052">
    <property type="entry name" value="DNA_methylase_N6_adenine_CS"/>
</dbReference>
<gene>
    <name evidence="5 8" type="primary">prmC</name>
    <name evidence="8" type="ORF">COC42_10040</name>
</gene>
<dbReference type="InterPro" id="IPR019874">
    <property type="entry name" value="RF_methyltr_PrmC"/>
</dbReference>
<dbReference type="GO" id="GO:0102559">
    <property type="term" value="F:peptide chain release factor N(5)-glutamine methyltransferase activity"/>
    <property type="evidence" value="ECO:0007669"/>
    <property type="project" value="UniProtKB-EC"/>
</dbReference>
<proteinExistence type="inferred from homology"/>
<evidence type="ECO:0000256" key="2">
    <source>
        <dbReference type="ARBA" id="ARBA00022679"/>
    </source>
</evidence>
<dbReference type="EC" id="2.1.1.297" evidence="5"/>
<dbReference type="PROSITE" id="PS00092">
    <property type="entry name" value="N6_MTASE"/>
    <property type="match status" value="1"/>
</dbReference>
<feature type="domain" description="Release factor glutamine methyltransferase N-terminal" evidence="7">
    <location>
        <begin position="7"/>
        <end position="72"/>
    </location>
</feature>
<dbReference type="NCBIfam" id="TIGR00536">
    <property type="entry name" value="hemK_fam"/>
    <property type="match status" value="1"/>
</dbReference>
<dbReference type="GO" id="GO:0003676">
    <property type="term" value="F:nucleic acid binding"/>
    <property type="evidence" value="ECO:0007669"/>
    <property type="project" value="InterPro"/>
</dbReference>
<dbReference type="Pfam" id="PF05175">
    <property type="entry name" value="MTS"/>
    <property type="match status" value="1"/>
</dbReference>
<dbReference type="Pfam" id="PF17827">
    <property type="entry name" value="PrmC_N"/>
    <property type="match status" value="1"/>
</dbReference>
<comment type="similarity">
    <text evidence="5">Belongs to the protein N5-glutamine methyltransferase family. PrmC subfamily.</text>
</comment>
<comment type="caution">
    <text evidence="8">The sequence shown here is derived from an EMBL/GenBank/DDBJ whole genome shotgun (WGS) entry which is preliminary data.</text>
</comment>
<dbReference type="PRINTS" id="PR00507">
    <property type="entry name" value="N12N6MTFRASE"/>
</dbReference>
<evidence type="ECO:0000256" key="3">
    <source>
        <dbReference type="ARBA" id="ARBA00022691"/>
    </source>
</evidence>
<keyword evidence="2 5" id="KW-0808">Transferase</keyword>
<sequence>MGDVRTALAEAARALGEVSDTPRLDAELLMAQALGATRDTVLLRYLDDAEPAGFAALVERRRGGEPLAYITGTRDFWTITLRVGPGVLIPRADSETLIEAAVAHFAGSAGPRRILDLGTGPGTLLLAALAEWRQATGLGIDASAAALAYARANAAALVLPAEFRLGDWAEGVDERFDLILANPPYVAEDDPDLASDVRAFEPAEALFAADEGLEAYRAIVPELPRLLAPGGVAALEIGWRQGEAVAALVAATGRSARVVNDLGGRPRAVFVT</sequence>
<dbReference type="GO" id="GO:0032259">
    <property type="term" value="P:methylation"/>
    <property type="evidence" value="ECO:0007669"/>
    <property type="project" value="UniProtKB-KW"/>
</dbReference>
<dbReference type="OrthoDB" id="9800643at2"/>
<dbReference type="InterPro" id="IPR040758">
    <property type="entry name" value="PrmC_N"/>
</dbReference>
<evidence type="ECO:0000256" key="5">
    <source>
        <dbReference type="HAMAP-Rule" id="MF_02126"/>
    </source>
</evidence>
<feature type="binding site" evidence="5">
    <location>
        <position position="182"/>
    </location>
    <ligand>
        <name>S-adenosyl-L-methionine</name>
        <dbReference type="ChEBI" id="CHEBI:59789"/>
    </ligand>
</feature>
<dbReference type="PANTHER" id="PTHR18895:SF74">
    <property type="entry name" value="MTRF1L RELEASE FACTOR GLUTAMINE METHYLTRANSFERASE"/>
    <property type="match status" value="1"/>
</dbReference>
<dbReference type="NCBIfam" id="TIGR03534">
    <property type="entry name" value="RF_mod_PrmC"/>
    <property type="match status" value="1"/>
</dbReference>
<dbReference type="InterPro" id="IPR029063">
    <property type="entry name" value="SAM-dependent_MTases_sf"/>
</dbReference>
<dbReference type="SUPFAM" id="SSF53335">
    <property type="entry name" value="S-adenosyl-L-methionine-dependent methyltransferases"/>
    <property type="match status" value="1"/>
</dbReference>
<dbReference type="AlphaFoldDB" id="A0A2A4B9T6"/>
<evidence type="ECO:0000313" key="8">
    <source>
        <dbReference type="EMBL" id="PCD04568.1"/>
    </source>
</evidence>
<feature type="binding site" evidence="5">
    <location>
        <begin position="118"/>
        <end position="122"/>
    </location>
    <ligand>
        <name>S-adenosyl-L-methionine</name>
        <dbReference type="ChEBI" id="CHEBI:59789"/>
    </ligand>
</feature>
<keyword evidence="3 5" id="KW-0949">S-adenosyl-L-methionine</keyword>
<dbReference type="Gene3D" id="3.40.50.150">
    <property type="entry name" value="Vaccinia Virus protein VP39"/>
    <property type="match status" value="1"/>
</dbReference>
<dbReference type="CDD" id="cd02440">
    <property type="entry name" value="AdoMet_MTases"/>
    <property type="match status" value="1"/>
</dbReference>
<name>A0A2A4B9T6_9SPHN</name>